<comment type="caution">
    <text evidence="1">The sequence shown here is derived from an EMBL/GenBank/DDBJ whole genome shotgun (WGS) entry which is preliminary data.</text>
</comment>
<keyword evidence="2" id="KW-1185">Reference proteome</keyword>
<organism evidence="1 2">
    <name type="scientific">Ditylenchus destructor</name>
    <dbReference type="NCBI Taxonomy" id="166010"/>
    <lineage>
        <taxon>Eukaryota</taxon>
        <taxon>Metazoa</taxon>
        <taxon>Ecdysozoa</taxon>
        <taxon>Nematoda</taxon>
        <taxon>Chromadorea</taxon>
        <taxon>Rhabditida</taxon>
        <taxon>Tylenchina</taxon>
        <taxon>Tylenchomorpha</taxon>
        <taxon>Sphaerularioidea</taxon>
        <taxon>Anguinidae</taxon>
        <taxon>Anguininae</taxon>
        <taxon>Ditylenchus</taxon>
    </lineage>
</organism>
<dbReference type="EMBL" id="JAKKPZ010000274">
    <property type="protein sequence ID" value="KAI1697319.1"/>
    <property type="molecule type" value="Genomic_DNA"/>
</dbReference>
<sequence>MGLRAERQGTSGCLDLYESSRRKHKRVVFRLPRSQTVDVSGRIVPENFVKMNPITPILSTALLIVILTDVSVSAAGPGDTVFGANIQTKRNGVQYALMAYSAYYGVSYRVHTGQVPAGYRGEMHLHNVKYFIFPRGGSIEVIPESVINQYFHSFKRGAKRPGMLYADQDGPFDTYEYHVRPDHGISN</sequence>
<reference evidence="1" key="1">
    <citation type="submission" date="2022-01" db="EMBL/GenBank/DDBJ databases">
        <title>Genome Sequence Resource for Two Populations of Ditylenchus destructor, the Migratory Endoparasitic Phytonematode.</title>
        <authorList>
            <person name="Zhang H."/>
            <person name="Lin R."/>
            <person name="Xie B."/>
        </authorList>
    </citation>
    <scope>NUCLEOTIDE SEQUENCE</scope>
    <source>
        <strain evidence="1">BazhouSP</strain>
    </source>
</reference>
<protein>
    <submittedName>
        <fullName evidence="1">Uncharacterized protein</fullName>
    </submittedName>
</protein>
<evidence type="ECO:0000313" key="1">
    <source>
        <dbReference type="EMBL" id="KAI1697319.1"/>
    </source>
</evidence>
<accession>A0AAD4MKH7</accession>
<proteinExistence type="predicted"/>
<name>A0AAD4MKH7_9BILA</name>
<dbReference type="AlphaFoldDB" id="A0AAD4MKH7"/>
<dbReference type="Proteomes" id="UP001201812">
    <property type="component" value="Unassembled WGS sequence"/>
</dbReference>
<evidence type="ECO:0000313" key="2">
    <source>
        <dbReference type="Proteomes" id="UP001201812"/>
    </source>
</evidence>
<gene>
    <name evidence="1" type="ORF">DdX_18562</name>
</gene>